<dbReference type="Proteomes" id="UP000192247">
    <property type="component" value="Unassembled WGS sequence"/>
</dbReference>
<gene>
    <name evidence="1" type="ORF">BIW11_06440</name>
</gene>
<evidence type="ECO:0000313" key="1">
    <source>
        <dbReference type="EMBL" id="OQR78392.1"/>
    </source>
</evidence>
<organism evidence="1 2">
    <name type="scientific">Tropilaelaps mercedesae</name>
    <dbReference type="NCBI Taxonomy" id="418985"/>
    <lineage>
        <taxon>Eukaryota</taxon>
        <taxon>Metazoa</taxon>
        <taxon>Ecdysozoa</taxon>
        <taxon>Arthropoda</taxon>
        <taxon>Chelicerata</taxon>
        <taxon>Arachnida</taxon>
        <taxon>Acari</taxon>
        <taxon>Parasitiformes</taxon>
        <taxon>Mesostigmata</taxon>
        <taxon>Gamasina</taxon>
        <taxon>Dermanyssoidea</taxon>
        <taxon>Laelapidae</taxon>
        <taxon>Tropilaelaps</taxon>
    </lineage>
</organism>
<dbReference type="InParanoid" id="A0A1V9XY85"/>
<proteinExistence type="predicted"/>
<dbReference type="EMBL" id="MNPL01002284">
    <property type="protein sequence ID" value="OQR78392.1"/>
    <property type="molecule type" value="Genomic_DNA"/>
</dbReference>
<protein>
    <submittedName>
        <fullName evidence="1">Uncharacterized protein</fullName>
    </submittedName>
</protein>
<evidence type="ECO:0000313" key="2">
    <source>
        <dbReference type="Proteomes" id="UP000192247"/>
    </source>
</evidence>
<reference evidence="1 2" key="1">
    <citation type="journal article" date="2017" name="Gigascience">
        <title>Draft genome of the honey bee ectoparasitic mite, Tropilaelaps mercedesae, is shaped by the parasitic life history.</title>
        <authorList>
            <person name="Dong X."/>
            <person name="Armstrong S.D."/>
            <person name="Xia D."/>
            <person name="Makepeace B.L."/>
            <person name="Darby A.C."/>
            <person name="Kadowaki T."/>
        </authorList>
    </citation>
    <scope>NUCLEOTIDE SEQUENCE [LARGE SCALE GENOMIC DNA]</scope>
    <source>
        <strain evidence="1">Wuxi-XJTLU</strain>
    </source>
</reference>
<sequence>MSFTTLPKQADRANGLRAQSVLMSEGNEIETTIRVSTFSDLPHHITCAISDMKVSAYECSSGQHNKKKNHTPKSAAVPQSTKMVAMADVKERESAPLPSKLCPNQKASKIFPKSSGQPQVNHKENMKALIQKQTPGVKYLRELREDYIAIFDTFITKHRFKYVLRMQPNVAWWQEGRKRALVVKCQLDEAKTEKLLDILASTTDPILIDEVCFHLDFLPLTYIVREHVRNQLMNATKFIIRGNHVSISSMYQVKRERNGGQKIQPNQASTPEYSISSGLDVATASAPVIQPKPIRSKSSML</sequence>
<comment type="caution">
    <text evidence="1">The sequence shown here is derived from an EMBL/GenBank/DDBJ whole genome shotgun (WGS) entry which is preliminary data.</text>
</comment>
<accession>A0A1V9XY85</accession>
<keyword evidence="2" id="KW-1185">Reference proteome</keyword>
<name>A0A1V9XY85_9ACAR</name>
<dbReference type="AlphaFoldDB" id="A0A1V9XY85"/>